<reference evidence="2" key="1">
    <citation type="journal article" date="2019" name="Sci. Rep.">
        <title>Draft genome of Tanacetum cinerariifolium, the natural source of mosquito coil.</title>
        <authorList>
            <person name="Yamashiro T."/>
            <person name="Shiraishi A."/>
            <person name="Satake H."/>
            <person name="Nakayama K."/>
        </authorList>
    </citation>
    <scope>NUCLEOTIDE SEQUENCE</scope>
</reference>
<dbReference type="EMBL" id="BKCJ010002827">
    <property type="protein sequence ID" value="GEU51184.1"/>
    <property type="molecule type" value="Genomic_DNA"/>
</dbReference>
<name>A0A6L2KTG0_TANCI</name>
<gene>
    <name evidence="2" type="ORF">Tci_023162</name>
</gene>
<dbReference type="InterPro" id="IPR054722">
    <property type="entry name" value="PolX-like_BBD"/>
</dbReference>
<comment type="caution">
    <text evidence="2">The sequence shown here is derived from an EMBL/GenBank/DDBJ whole genome shotgun (WGS) entry which is preliminary data.</text>
</comment>
<accession>A0A6L2KTG0</accession>
<proteinExistence type="predicted"/>
<feature type="domain" description="Retrovirus-related Pol polyprotein from transposon TNT 1-94-like beta-barrel" evidence="1">
    <location>
        <begin position="149"/>
        <end position="191"/>
    </location>
</feature>
<dbReference type="Pfam" id="PF22936">
    <property type="entry name" value="Pol_BBD"/>
    <property type="match status" value="1"/>
</dbReference>
<organism evidence="2">
    <name type="scientific">Tanacetum cinerariifolium</name>
    <name type="common">Dalmatian daisy</name>
    <name type="synonym">Chrysanthemum cinerariifolium</name>
    <dbReference type="NCBI Taxonomy" id="118510"/>
    <lineage>
        <taxon>Eukaryota</taxon>
        <taxon>Viridiplantae</taxon>
        <taxon>Streptophyta</taxon>
        <taxon>Embryophyta</taxon>
        <taxon>Tracheophyta</taxon>
        <taxon>Spermatophyta</taxon>
        <taxon>Magnoliopsida</taxon>
        <taxon>eudicotyledons</taxon>
        <taxon>Gunneridae</taxon>
        <taxon>Pentapetalae</taxon>
        <taxon>asterids</taxon>
        <taxon>campanulids</taxon>
        <taxon>Asterales</taxon>
        <taxon>Asteraceae</taxon>
        <taxon>Asteroideae</taxon>
        <taxon>Anthemideae</taxon>
        <taxon>Anthemidinae</taxon>
        <taxon>Tanacetum</taxon>
    </lineage>
</organism>
<protein>
    <recommendedName>
        <fullName evidence="1">Retrovirus-related Pol polyprotein from transposon TNT 1-94-like beta-barrel domain-containing protein</fullName>
    </recommendedName>
</protein>
<sequence>MRFNTIITSLKALDEGYSSKNYVRKFLRALHPKWSAKVTTIEEPKDLTSLSLDELIGNLKAKKESSDEECLTSSGKDEEYAMAIRDFKKFFKRRECPKPSKDKNQRAFVGGYWSNNGEADEKKVKDETCLVAYASSEICLGVDFEPDEWIKDSRCSKHMAGNRKLFSTYKAYNGGNIILGSNLCGNIIGKGYSQNSKAYIVLNKHVKKNKESLNVTFDETPPPYKTSPLVDDDLDEEEAIKVFKKKNLENDIVDKTLEIDEIVNIKESRNHPLKMS</sequence>
<evidence type="ECO:0000259" key="1">
    <source>
        <dbReference type="Pfam" id="PF22936"/>
    </source>
</evidence>
<evidence type="ECO:0000313" key="2">
    <source>
        <dbReference type="EMBL" id="GEU51184.1"/>
    </source>
</evidence>
<dbReference type="AlphaFoldDB" id="A0A6L2KTG0"/>